<dbReference type="AlphaFoldDB" id="U4LEV5"/>
<accession>U4LEV5</accession>
<dbReference type="Gene3D" id="2.120.10.70">
    <property type="entry name" value="Fucose-specific lectin"/>
    <property type="match status" value="1"/>
</dbReference>
<evidence type="ECO:0000313" key="2">
    <source>
        <dbReference type="Proteomes" id="UP000018144"/>
    </source>
</evidence>
<proteinExistence type="predicted"/>
<keyword evidence="2" id="KW-1185">Reference proteome</keyword>
<protein>
    <submittedName>
        <fullName evidence="1">Uncharacterized protein</fullName>
    </submittedName>
</protein>
<gene>
    <name evidence="1" type="ORF">PCON_08108</name>
</gene>
<name>U4LEV5_PYROM</name>
<dbReference type="Proteomes" id="UP000018144">
    <property type="component" value="Unassembled WGS sequence"/>
</dbReference>
<reference evidence="1 2" key="1">
    <citation type="journal article" date="2013" name="PLoS Genet.">
        <title>The genome and development-dependent transcriptomes of Pyronema confluens: a window into fungal evolution.</title>
        <authorList>
            <person name="Traeger S."/>
            <person name="Altegoer F."/>
            <person name="Freitag M."/>
            <person name="Gabaldon T."/>
            <person name="Kempken F."/>
            <person name="Kumar A."/>
            <person name="Marcet-Houben M."/>
            <person name="Poggeler S."/>
            <person name="Stajich J.E."/>
            <person name="Nowrousian M."/>
        </authorList>
    </citation>
    <scope>NUCLEOTIDE SEQUENCE [LARGE SCALE GENOMIC DNA]</scope>
    <source>
        <strain evidence="2">CBS 100304</strain>
        <tissue evidence="1">Vegetative mycelium</tissue>
    </source>
</reference>
<sequence length="167" mass="18972">MLCGVALLKVKRYSTLQVCMYLRYSLRYCNLEMPLYYQNLSGPVLRQRNTLISQFSVLSQHNISQNTRLYCIDPLGYFADAIYSPTSNPQWTPGNLRSAVIKPPEGAKFVACDWTPTKTWRGSNDTFLFHHIFYQDAKGLVMQISLSLAPPNVVRMGPIVAREFGVA</sequence>
<organism evidence="1 2">
    <name type="scientific">Pyronema omphalodes (strain CBS 100304)</name>
    <name type="common">Pyronema confluens</name>
    <dbReference type="NCBI Taxonomy" id="1076935"/>
    <lineage>
        <taxon>Eukaryota</taxon>
        <taxon>Fungi</taxon>
        <taxon>Dikarya</taxon>
        <taxon>Ascomycota</taxon>
        <taxon>Pezizomycotina</taxon>
        <taxon>Pezizomycetes</taxon>
        <taxon>Pezizales</taxon>
        <taxon>Pyronemataceae</taxon>
        <taxon>Pyronema</taxon>
    </lineage>
</organism>
<dbReference type="EMBL" id="HF935418">
    <property type="protein sequence ID" value="CCX30082.1"/>
    <property type="molecule type" value="Genomic_DNA"/>
</dbReference>
<dbReference type="STRING" id="1076935.U4LEV5"/>
<evidence type="ECO:0000313" key="1">
    <source>
        <dbReference type="EMBL" id="CCX30082.1"/>
    </source>
</evidence>